<protein>
    <submittedName>
        <fullName evidence="11">Acyltransferase</fullName>
    </submittedName>
</protein>
<feature type="transmembrane region" description="Helical" evidence="9">
    <location>
        <begin position="261"/>
        <end position="282"/>
    </location>
</feature>
<feature type="domain" description="Acyltransferase 3" evidence="10">
    <location>
        <begin position="30"/>
        <end position="381"/>
    </location>
</feature>
<dbReference type="PANTHER" id="PTHR23028">
    <property type="entry name" value="ACETYLTRANSFERASE"/>
    <property type="match status" value="1"/>
</dbReference>
<evidence type="ECO:0000256" key="7">
    <source>
        <dbReference type="ARBA" id="ARBA00023315"/>
    </source>
</evidence>
<dbReference type="EMBL" id="ACFH01000109">
    <property type="protein sequence ID" value="EEH65653.1"/>
    <property type="molecule type" value="Genomic_DNA"/>
</dbReference>
<feature type="transmembrane region" description="Helical" evidence="9">
    <location>
        <begin position="159"/>
        <end position="180"/>
    </location>
</feature>
<evidence type="ECO:0000259" key="10">
    <source>
        <dbReference type="Pfam" id="PF01757"/>
    </source>
</evidence>
<evidence type="ECO:0000256" key="9">
    <source>
        <dbReference type="SAM" id="Phobius"/>
    </source>
</evidence>
<proteinExistence type="predicted"/>
<accession>C0W6X9</accession>
<gene>
    <name evidence="11" type="ORF">HMPREF0058_1623</name>
</gene>
<comment type="caution">
    <text evidence="11">The sequence shown here is derived from an EMBL/GenBank/DDBJ whole genome shotgun (WGS) entry which is preliminary data.</text>
</comment>
<evidence type="ECO:0000313" key="12">
    <source>
        <dbReference type="Proteomes" id="UP000004778"/>
    </source>
</evidence>
<dbReference type="OrthoDB" id="3404679at2"/>
<keyword evidence="3 11" id="KW-0808">Transferase</keyword>
<dbReference type="PANTHER" id="PTHR23028:SF53">
    <property type="entry name" value="ACYL_TRANSF_3 DOMAIN-CONTAINING PROTEIN"/>
    <property type="match status" value="1"/>
</dbReference>
<sequence length="639" mass="67157">MSRFLHPQPAPHCGEPASAAAQGRAGTRVAGLDGLRAVAVVLVLVYHLVPGLLPGGMVGVDAFFVISGFLITSLLVSQHRATGAIDLRRFWVRRLRRIVPALLIAVVVVVSLAAFLGGDVLLGVRRQVLGAATLVYNWVEIAAGSSYFDLTQPLLLTNVWSLAVEEQFYLLWPFVIIAVLRKGTGRERTRRGAWLCLALSATSAAVAVIASLAGASASRVYMGTDTHAFGLMLGAGLALWHGQATDAEACRAMSVGVRERLLRGSLGWLGLIGLLACAYLASDSSQAGAWPPASTLWLVGASLCALAVIQAVTAEVSQRPGPARWLTAVLDLRPMTWLGQRSYGLYLWHWPIWVLAFYSMPPSTDPRLVTGAVMALTLGVAELSYRYVETPIRLKGLKGWLRGAAHAGPRSVLAMSGVVTCLALLVALAFAAQPRHSSAEEAIATGARALASSQASASPSAAPSPTASPTPAAEVSGDQVEVVGDSVTLASAPGLEAVLPGIAIDAKVSRSFYAAVTTVQEMDAQYGPRPYVVVALATNGTVSTEQLDDVLSYLGTERRLVLVTGYGPARTTWIPGANQAIQEFAAAHSDQVAVADWNAAIAPHLDLLAQDQVHPGAEGGQLYADTVRQALEVVANAGR</sequence>
<feature type="transmembrane region" description="Helical" evidence="9">
    <location>
        <begin position="412"/>
        <end position="432"/>
    </location>
</feature>
<evidence type="ECO:0000256" key="1">
    <source>
        <dbReference type="ARBA" id="ARBA00004651"/>
    </source>
</evidence>
<evidence type="ECO:0000256" key="5">
    <source>
        <dbReference type="ARBA" id="ARBA00022989"/>
    </source>
</evidence>
<dbReference type="AlphaFoldDB" id="C0W6X9"/>
<evidence type="ECO:0000256" key="6">
    <source>
        <dbReference type="ARBA" id="ARBA00023136"/>
    </source>
</evidence>
<evidence type="ECO:0000256" key="3">
    <source>
        <dbReference type="ARBA" id="ARBA00022679"/>
    </source>
</evidence>
<feature type="transmembrane region" description="Helical" evidence="9">
    <location>
        <begin position="294"/>
        <end position="314"/>
    </location>
</feature>
<keyword evidence="2" id="KW-1003">Cell membrane</keyword>
<feature type="transmembrane region" description="Helical" evidence="9">
    <location>
        <begin position="34"/>
        <end position="53"/>
    </location>
</feature>
<dbReference type="Proteomes" id="UP000004778">
    <property type="component" value="Unassembled WGS sequence"/>
</dbReference>
<dbReference type="Pfam" id="PF01757">
    <property type="entry name" value="Acyl_transf_3"/>
    <property type="match status" value="1"/>
</dbReference>
<evidence type="ECO:0000256" key="2">
    <source>
        <dbReference type="ARBA" id="ARBA00022475"/>
    </source>
</evidence>
<dbReference type="InterPro" id="IPR002656">
    <property type="entry name" value="Acyl_transf_3_dom"/>
</dbReference>
<keyword evidence="4 9" id="KW-0812">Transmembrane</keyword>
<evidence type="ECO:0000256" key="4">
    <source>
        <dbReference type="ARBA" id="ARBA00022692"/>
    </source>
</evidence>
<feature type="transmembrane region" description="Helical" evidence="9">
    <location>
        <begin position="192"/>
        <end position="214"/>
    </location>
</feature>
<feature type="compositionally biased region" description="Low complexity" evidence="8">
    <location>
        <begin position="454"/>
        <end position="473"/>
    </location>
</feature>
<dbReference type="InterPro" id="IPR036514">
    <property type="entry name" value="SGNH_hydro_sf"/>
</dbReference>
<dbReference type="InterPro" id="IPR050879">
    <property type="entry name" value="Acyltransferase_3"/>
</dbReference>
<comment type="subcellular location">
    <subcellularLocation>
        <location evidence="1">Cell membrane</location>
        <topology evidence="1">Multi-pass membrane protein</topology>
    </subcellularLocation>
</comment>
<organism evidence="11 12">
    <name type="scientific">Actinomyces urogenitalis DSM 15434</name>
    <dbReference type="NCBI Taxonomy" id="525246"/>
    <lineage>
        <taxon>Bacteria</taxon>
        <taxon>Bacillati</taxon>
        <taxon>Actinomycetota</taxon>
        <taxon>Actinomycetes</taxon>
        <taxon>Actinomycetales</taxon>
        <taxon>Actinomycetaceae</taxon>
        <taxon>Actinomyces</taxon>
    </lineage>
</organism>
<dbReference type="STRING" id="103621.GCA_001067145_00778"/>
<dbReference type="RefSeq" id="WP_006548583.1">
    <property type="nucleotide sequence ID" value="NZ_DS999574.1"/>
</dbReference>
<keyword evidence="12" id="KW-1185">Reference proteome</keyword>
<feature type="transmembrane region" description="Helical" evidence="9">
    <location>
        <begin position="98"/>
        <end position="116"/>
    </location>
</feature>
<dbReference type="SUPFAM" id="SSF52266">
    <property type="entry name" value="SGNH hydrolase"/>
    <property type="match status" value="1"/>
</dbReference>
<dbReference type="HOGENOM" id="CLU_005679_11_2_11"/>
<dbReference type="GO" id="GO:0016747">
    <property type="term" value="F:acyltransferase activity, transferring groups other than amino-acyl groups"/>
    <property type="evidence" value="ECO:0007669"/>
    <property type="project" value="InterPro"/>
</dbReference>
<feature type="transmembrane region" description="Helical" evidence="9">
    <location>
        <begin position="59"/>
        <end position="77"/>
    </location>
</feature>
<keyword evidence="6 9" id="KW-0472">Membrane</keyword>
<feature type="transmembrane region" description="Helical" evidence="9">
    <location>
        <begin position="220"/>
        <end position="240"/>
    </location>
</feature>
<name>C0W6X9_9ACTO</name>
<dbReference type="GO" id="GO:0009103">
    <property type="term" value="P:lipopolysaccharide biosynthetic process"/>
    <property type="evidence" value="ECO:0007669"/>
    <property type="project" value="TreeGrafter"/>
</dbReference>
<reference evidence="11 12" key="1">
    <citation type="submission" date="2009-01" db="EMBL/GenBank/DDBJ databases">
        <authorList>
            <person name="Qin X."/>
            <person name="Bachman B."/>
            <person name="Battles P."/>
            <person name="Bell A."/>
            <person name="Bess C."/>
            <person name="Bickham C."/>
            <person name="Chaboub L."/>
            <person name="Chen D."/>
            <person name="Coyle M."/>
            <person name="Deiros D.R."/>
            <person name="Dinh H."/>
            <person name="Forbes L."/>
            <person name="Fowler G."/>
            <person name="Francisco L."/>
            <person name="Fu Q."/>
            <person name="Gubbala S."/>
            <person name="Hale W."/>
            <person name="Han Y."/>
            <person name="Hemphill L."/>
            <person name="Highlander S.K."/>
            <person name="Hirani K."/>
            <person name="Hogues M."/>
            <person name="Jackson L."/>
            <person name="Jakkamsetti A."/>
            <person name="Javaid M."/>
            <person name="Jiang H."/>
            <person name="Korchina V."/>
            <person name="Kovar C."/>
            <person name="Lara F."/>
            <person name="Lee S."/>
            <person name="Mata R."/>
            <person name="Mathew T."/>
            <person name="Moen C."/>
            <person name="Morales K."/>
            <person name="Munidasa M."/>
            <person name="Nazareth L."/>
            <person name="Ngo R."/>
            <person name="Nguyen L."/>
            <person name="Okwuonu G."/>
            <person name="Ongeri F."/>
            <person name="Patil S."/>
            <person name="Petrosino J."/>
            <person name="Pham C."/>
            <person name="Pham P."/>
            <person name="Pu L.-L."/>
            <person name="Puazo M."/>
            <person name="Raj R."/>
            <person name="Reid J."/>
            <person name="Rouhana J."/>
            <person name="Saada N."/>
            <person name="Shang Y."/>
            <person name="Simmons D."/>
            <person name="Thornton R."/>
            <person name="Warren J."/>
            <person name="Weissenberger G."/>
            <person name="Zhang J."/>
            <person name="Zhang L."/>
            <person name="Zhou C."/>
            <person name="Zhu D."/>
            <person name="Muzny D."/>
            <person name="Worley K."/>
            <person name="Gibbs R."/>
        </authorList>
    </citation>
    <scope>NUCLEOTIDE SEQUENCE [LARGE SCALE GENOMIC DNA]</scope>
    <source>
        <strain evidence="11 12">DSM 15434</strain>
    </source>
</reference>
<dbReference type="Gene3D" id="3.40.50.1110">
    <property type="entry name" value="SGNH hydrolase"/>
    <property type="match status" value="1"/>
</dbReference>
<keyword evidence="5 9" id="KW-1133">Transmembrane helix</keyword>
<feature type="region of interest" description="Disordered" evidence="8">
    <location>
        <begin position="454"/>
        <end position="477"/>
    </location>
</feature>
<dbReference type="eggNOG" id="COG1835">
    <property type="taxonomic scope" value="Bacteria"/>
</dbReference>
<evidence type="ECO:0000256" key="8">
    <source>
        <dbReference type="SAM" id="MobiDB-lite"/>
    </source>
</evidence>
<keyword evidence="7 11" id="KW-0012">Acyltransferase</keyword>
<evidence type="ECO:0000313" key="11">
    <source>
        <dbReference type="EMBL" id="EEH65653.1"/>
    </source>
</evidence>
<dbReference type="GO" id="GO:0005886">
    <property type="term" value="C:plasma membrane"/>
    <property type="evidence" value="ECO:0007669"/>
    <property type="project" value="UniProtKB-SubCell"/>
</dbReference>